<evidence type="ECO:0000256" key="1">
    <source>
        <dbReference type="SAM" id="MobiDB-lite"/>
    </source>
</evidence>
<evidence type="ECO:0000313" key="2">
    <source>
        <dbReference type="EMBL" id="PMD17419.1"/>
    </source>
</evidence>
<dbReference type="AlphaFoldDB" id="A0A2J6PTV7"/>
<dbReference type="Proteomes" id="UP000235672">
    <property type="component" value="Unassembled WGS sequence"/>
</dbReference>
<name>A0A2J6PTV7_9HELO</name>
<gene>
    <name evidence="2" type="ORF">NA56DRAFT_707939</name>
</gene>
<evidence type="ECO:0000313" key="3">
    <source>
        <dbReference type="Proteomes" id="UP000235672"/>
    </source>
</evidence>
<feature type="compositionally biased region" description="Basic and acidic residues" evidence="1">
    <location>
        <begin position="85"/>
        <end position="124"/>
    </location>
</feature>
<feature type="region of interest" description="Disordered" evidence="1">
    <location>
        <begin position="79"/>
        <end position="130"/>
    </location>
</feature>
<sequence length="130" mass="15566">MNQKTRDTQRNKADEPCVVELTIMALCDSSDKKRARRLEIDRRSAKMAREQVNVDHEEISLIRDQRRRLQSLRQCLCRKRSSKTTKRETWSSATHRKDLGKENHEKDERKREGKAARDSRRRSMIETLWD</sequence>
<reference evidence="2 3" key="1">
    <citation type="submission" date="2016-05" db="EMBL/GenBank/DDBJ databases">
        <title>A degradative enzymes factory behind the ericoid mycorrhizal symbiosis.</title>
        <authorList>
            <consortium name="DOE Joint Genome Institute"/>
            <person name="Martino E."/>
            <person name="Morin E."/>
            <person name="Grelet G."/>
            <person name="Kuo A."/>
            <person name="Kohler A."/>
            <person name="Daghino S."/>
            <person name="Barry K."/>
            <person name="Choi C."/>
            <person name="Cichocki N."/>
            <person name="Clum A."/>
            <person name="Copeland A."/>
            <person name="Hainaut M."/>
            <person name="Haridas S."/>
            <person name="Labutti K."/>
            <person name="Lindquist E."/>
            <person name="Lipzen A."/>
            <person name="Khouja H.-R."/>
            <person name="Murat C."/>
            <person name="Ohm R."/>
            <person name="Olson A."/>
            <person name="Spatafora J."/>
            <person name="Veneault-Fourrey C."/>
            <person name="Henrissat B."/>
            <person name="Grigoriev I."/>
            <person name="Martin F."/>
            <person name="Perotto S."/>
        </authorList>
    </citation>
    <scope>NUCLEOTIDE SEQUENCE [LARGE SCALE GENOMIC DNA]</scope>
    <source>
        <strain evidence="2 3">UAMH 7357</strain>
    </source>
</reference>
<accession>A0A2J6PTV7</accession>
<protein>
    <submittedName>
        <fullName evidence="2">Uncharacterized protein</fullName>
    </submittedName>
</protein>
<organism evidence="2 3">
    <name type="scientific">Hyaloscypha hepaticicola</name>
    <dbReference type="NCBI Taxonomy" id="2082293"/>
    <lineage>
        <taxon>Eukaryota</taxon>
        <taxon>Fungi</taxon>
        <taxon>Dikarya</taxon>
        <taxon>Ascomycota</taxon>
        <taxon>Pezizomycotina</taxon>
        <taxon>Leotiomycetes</taxon>
        <taxon>Helotiales</taxon>
        <taxon>Hyaloscyphaceae</taxon>
        <taxon>Hyaloscypha</taxon>
    </lineage>
</organism>
<proteinExistence type="predicted"/>
<keyword evidence="3" id="KW-1185">Reference proteome</keyword>
<dbReference type="EMBL" id="KZ613500">
    <property type="protein sequence ID" value="PMD17419.1"/>
    <property type="molecule type" value="Genomic_DNA"/>
</dbReference>